<feature type="domain" description="Transglutaminase-like" evidence="1">
    <location>
        <begin position="152"/>
        <end position="211"/>
    </location>
</feature>
<dbReference type="InterPro" id="IPR038765">
    <property type="entry name" value="Papain-like_cys_pep_sf"/>
</dbReference>
<dbReference type="InterPro" id="IPR002931">
    <property type="entry name" value="Transglutaminase-like"/>
</dbReference>
<dbReference type="SMART" id="SM00460">
    <property type="entry name" value="TGc"/>
    <property type="match status" value="1"/>
</dbReference>
<name>A0A6P1TLZ7_9FIRM</name>
<dbReference type="KEGG" id="anr:Ana3638_11460"/>
<dbReference type="SUPFAM" id="SSF54001">
    <property type="entry name" value="Cysteine proteinases"/>
    <property type="match status" value="2"/>
</dbReference>
<evidence type="ECO:0000313" key="2">
    <source>
        <dbReference type="EMBL" id="QHQ61317.1"/>
    </source>
</evidence>
<evidence type="ECO:0000313" key="3">
    <source>
        <dbReference type="Proteomes" id="UP000464314"/>
    </source>
</evidence>
<proteinExistence type="predicted"/>
<dbReference type="PANTHER" id="PTHR35532">
    <property type="entry name" value="SIMILAR TO POLYHYDROXYALKANOATE DEPOLYMERASE"/>
    <property type="match status" value="1"/>
</dbReference>
<dbReference type="AlphaFoldDB" id="A0A6P1TLZ7"/>
<keyword evidence="3" id="KW-1185">Reference proteome</keyword>
<gene>
    <name evidence="2" type="ORF">Ana3638_11460</name>
</gene>
<dbReference type="PANTHER" id="PTHR35532:SF5">
    <property type="entry name" value="CARBOHYDRATE-BINDING DOMAIN-CONTAINING PROTEIN"/>
    <property type="match status" value="1"/>
</dbReference>
<sequence length="818" mass="94667">MFSEKSIRRIENKFYQLVQELPFLQEEVVTRFKNYENETVFALKYLYAAMPYSDIANNSFDTFLDYAEHGIKIWRNGLYSNKIPEDIFLNYVLYHRVNEEEILPCRSFFYDKLKERIRYLTMKEAVLEVNYWCAEEVTYQSTDERTRAPISVFNCGYGRCGEESTFCVSALRSIGIPARQVYAPRWSHCDDNHAWVEAWCDGSWYFIGACEPEEILNKGWFTNASSRAMLIHSRWFDFIEQEDEVIGKEGMVTLLNQSERYAPVQSVMVKVTDEKGKPVKGAKVEFQILNYSELTALASLWTDKAGIVKLKLGLGSILIHVSKNDVYKEVLINTRTQAEAAVTLKKEVLKENRWEAFDLIAPTDSPVNTHKPSLEQKAAGVIKFRKASEKRVNKVNNLKNKEIDKFIDYDNNTRDLRKKMLEDLTAKDITDLKAEILEEHFLAALPFIDRYDEKVFIKYLLNPRIKNEPITNYRIYINGYFSFEEKEAYRKQPTLIWEWINKKIQSRPEKEHPNVVTSPSGCLKSGFGCELSKNILFVAIARTIGIPARLNPEDSTMEYWDKSQFIPVIDNGGKSSNLLLLCKDENITWTYYQNFTIAKYNKGSYTTLKLEGENFYNGQLGLSLKPGRYRIITSNRLPNGNICANQYIFTLKPGAEEKAELILRKANLSDMLGNIIISDFLLTKESGETVMGSELTSHKRRILIWLEDNKEPTEHILNELLERFRDFNSYGDSLVFIIRNKRSLEVPTITKAINVFPKAEILYDDFNENIQVLGRRLYVDPDKLPLIAVTNKELNVIYATSGYNVGTGDLLLRFLKEV</sequence>
<dbReference type="Gene3D" id="3.10.620.30">
    <property type="match status" value="1"/>
</dbReference>
<protein>
    <submittedName>
        <fullName evidence="2">Transglutaminase</fullName>
    </submittedName>
</protein>
<dbReference type="Pfam" id="PF01841">
    <property type="entry name" value="Transglut_core"/>
    <property type="match status" value="2"/>
</dbReference>
<evidence type="ECO:0000259" key="1">
    <source>
        <dbReference type="SMART" id="SM00460"/>
    </source>
</evidence>
<reference evidence="2 3" key="1">
    <citation type="submission" date="2020-01" db="EMBL/GenBank/DDBJ databases">
        <title>Genome analysis of Anaerocolumna sp. CBA3638.</title>
        <authorList>
            <person name="Kim J."/>
            <person name="Roh S.W."/>
        </authorList>
    </citation>
    <scope>NUCLEOTIDE SEQUENCE [LARGE SCALE GENOMIC DNA]</scope>
    <source>
        <strain evidence="2 3">CBA3638</strain>
    </source>
</reference>
<dbReference type="EMBL" id="CP048000">
    <property type="protein sequence ID" value="QHQ61317.1"/>
    <property type="molecule type" value="Genomic_DNA"/>
</dbReference>
<dbReference type="RefSeq" id="WP_161838142.1">
    <property type="nucleotide sequence ID" value="NZ_CP048000.1"/>
</dbReference>
<dbReference type="Proteomes" id="UP000464314">
    <property type="component" value="Chromosome"/>
</dbReference>
<organism evidence="2 3">
    <name type="scientific">Anaerocolumna sedimenticola</name>
    <dbReference type="NCBI Taxonomy" id="2696063"/>
    <lineage>
        <taxon>Bacteria</taxon>
        <taxon>Bacillati</taxon>
        <taxon>Bacillota</taxon>
        <taxon>Clostridia</taxon>
        <taxon>Lachnospirales</taxon>
        <taxon>Lachnospiraceae</taxon>
        <taxon>Anaerocolumna</taxon>
    </lineage>
</organism>
<accession>A0A6P1TLZ7</accession>
<dbReference type="Gene3D" id="2.60.40.1120">
    <property type="entry name" value="Carboxypeptidase-like, regulatory domain"/>
    <property type="match status" value="1"/>
</dbReference>